<reference evidence="20 21" key="1">
    <citation type="submission" date="2024-02" db="EMBL/GenBank/DDBJ databases">
        <title>Chromosome-scale genome assembly of the rough periwinkle Littorina saxatilis.</title>
        <authorList>
            <person name="De Jode A."/>
            <person name="Faria R."/>
            <person name="Formenti G."/>
            <person name="Sims Y."/>
            <person name="Smith T.P."/>
            <person name="Tracey A."/>
            <person name="Wood J.M.D."/>
            <person name="Zagrodzka Z.B."/>
            <person name="Johannesson K."/>
            <person name="Butlin R.K."/>
            <person name="Leder E.H."/>
        </authorList>
    </citation>
    <scope>NUCLEOTIDE SEQUENCE [LARGE SCALE GENOMIC DNA]</scope>
    <source>
        <strain evidence="20">Snail1</strain>
        <tissue evidence="20">Muscle</tissue>
    </source>
</reference>
<dbReference type="PROSITE" id="PS51296">
    <property type="entry name" value="RIESKE"/>
    <property type="match status" value="1"/>
</dbReference>
<keyword evidence="4 17" id="KW-0812">Transmembrane</keyword>
<evidence type="ECO:0000256" key="4">
    <source>
        <dbReference type="ARBA" id="ARBA00022692"/>
    </source>
</evidence>
<sequence length="472" mass="53836">MAAVWSRRWFFVSVCCFLLLLVVSGTVTEQVLPGSVLEVGWLWLQAVRTVWGRVVDCVTTVPDPYHWKTYVYLAILTSALSGGYIVLFRPLNRIRKLGDIGYIAEGSLTARETANFVQRRRRVGSVPPVYPNGWFAVMESFSLHTGQATTVSILGLNLAVFRDDYGVAHVLDAYCPHMGANLGAGGRVKGNCLECPFHAWRFRGEDGRCTHIPYSDKVPEIAKVKSWPVTEVNGWLYMWYHAEGLDPTWKLPEIEEISNGSWVYRGRTEHMVNAHIEEIPENGADVSHLGHVHGPIIAAGIDLRYMWSKLWSFAQHHWTAGWEPMSAPEAHVGQLRLEHGISLFGVRMPFLDLYVTAKQIGPGVVYLMFESVFGRGMFIHNLTPVEPMVQKMVHNIYVSWTMPVPIAKFYMLGEALQVERDVMIWNNKQYESKPLFVKSKEDGLISKHRRWYSQFYSENSPRLQFKTDSVDW</sequence>
<gene>
    <name evidence="20" type="ORF">V1264_006268</name>
</gene>
<evidence type="ECO:0000256" key="18">
    <source>
        <dbReference type="SAM" id="SignalP"/>
    </source>
</evidence>
<dbReference type="PANTHER" id="PTHR21266">
    <property type="entry name" value="IRON-SULFUR DOMAIN CONTAINING PROTEIN"/>
    <property type="match status" value="1"/>
</dbReference>
<evidence type="ECO:0000256" key="6">
    <source>
        <dbReference type="ARBA" id="ARBA00022723"/>
    </source>
</evidence>
<comment type="catalytic activity">
    <reaction evidence="15">
        <text>cholesterol + NADH + O2 + H(+) = 7-dehydrocholesterol + NAD(+) + 2 H2O</text>
        <dbReference type="Rhea" id="RHEA:51644"/>
        <dbReference type="ChEBI" id="CHEBI:15377"/>
        <dbReference type="ChEBI" id="CHEBI:15378"/>
        <dbReference type="ChEBI" id="CHEBI:15379"/>
        <dbReference type="ChEBI" id="CHEBI:16113"/>
        <dbReference type="ChEBI" id="CHEBI:17759"/>
        <dbReference type="ChEBI" id="CHEBI:57540"/>
        <dbReference type="ChEBI" id="CHEBI:57945"/>
        <dbReference type="EC" id="1.14.19.21"/>
    </reaction>
    <physiologicalReaction direction="left-to-right" evidence="15">
        <dbReference type="Rhea" id="RHEA:51645"/>
    </physiologicalReaction>
</comment>
<keyword evidence="7 17" id="KW-1133">Transmembrane helix</keyword>
<keyword evidence="18" id="KW-0732">Signal</keyword>
<dbReference type="Proteomes" id="UP001374579">
    <property type="component" value="Unassembled WGS sequence"/>
</dbReference>
<dbReference type="GO" id="GO:0051537">
    <property type="term" value="F:2 iron, 2 sulfur cluster binding"/>
    <property type="evidence" value="ECO:0007669"/>
    <property type="project" value="UniProtKB-KW"/>
</dbReference>
<dbReference type="InterPro" id="IPR017941">
    <property type="entry name" value="Rieske_2Fe-2S"/>
</dbReference>
<dbReference type="Gene3D" id="2.102.10.10">
    <property type="entry name" value="Rieske [2Fe-2S] iron-sulphur domain"/>
    <property type="match status" value="1"/>
</dbReference>
<keyword evidence="8" id="KW-0560">Oxidoreductase</keyword>
<feature type="signal peptide" evidence="18">
    <location>
        <begin position="1"/>
        <end position="25"/>
    </location>
</feature>
<comment type="catalytic activity">
    <reaction evidence="16">
        <text>cholesterol + NADPH + O2 + H(+) = 7-dehydrocholesterol + NADP(+) + 2 H2O</text>
        <dbReference type="Rhea" id="RHEA:45024"/>
        <dbReference type="ChEBI" id="CHEBI:15377"/>
        <dbReference type="ChEBI" id="CHEBI:15378"/>
        <dbReference type="ChEBI" id="CHEBI:15379"/>
        <dbReference type="ChEBI" id="CHEBI:16113"/>
        <dbReference type="ChEBI" id="CHEBI:17759"/>
        <dbReference type="ChEBI" id="CHEBI:57783"/>
        <dbReference type="ChEBI" id="CHEBI:58349"/>
        <dbReference type="EC" id="1.14.19.21"/>
    </reaction>
    <physiologicalReaction direction="left-to-right" evidence="16">
        <dbReference type="Rhea" id="RHEA:45025"/>
    </physiologicalReaction>
</comment>
<evidence type="ECO:0000256" key="13">
    <source>
        <dbReference type="ARBA" id="ARBA00025729"/>
    </source>
</evidence>
<feature type="domain" description="Rieske" evidence="19">
    <location>
        <begin position="134"/>
        <end position="238"/>
    </location>
</feature>
<dbReference type="SUPFAM" id="SSF50022">
    <property type="entry name" value="ISP domain"/>
    <property type="match status" value="1"/>
</dbReference>
<feature type="transmembrane region" description="Helical" evidence="17">
    <location>
        <begin position="70"/>
        <end position="88"/>
    </location>
</feature>
<dbReference type="GO" id="GO:0170056">
    <property type="term" value="F:cholesterol 7-desaturase [NAD(P)H] activity"/>
    <property type="evidence" value="ECO:0007669"/>
    <property type="project" value="UniProtKB-EC"/>
</dbReference>
<name>A0AAN9AWR5_9CAEN</name>
<evidence type="ECO:0000256" key="14">
    <source>
        <dbReference type="ARBA" id="ARBA00026095"/>
    </source>
</evidence>
<comment type="pathway">
    <text evidence="3">Hormone biosynthesis.</text>
</comment>
<dbReference type="AlphaFoldDB" id="A0AAN9AWR5"/>
<dbReference type="Pfam" id="PF00355">
    <property type="entry name" value="Rieske"/>
    <property type="match status" value="1"/>
</dbReference>
<keyword evidence="21" id="KW-1185">Reference proteome</keyword>
<evidence type="ECO:0000256" key="9">
    <source>
        <dbReference type="ARBA" id="ARBA00023004"/>
    </source>
</evidence>
<dbReference type="EMBL" id="JBAMIC010000018">
    <property type="protein sequence ID" value="KAK7094763.1"/>
    <property type="molecule type" value="Genomic_DNA"/>
</dbReference>
<comment type="similarity">
    <text evidence="13">Belongs to the cholesterol 7-desaturase family.</text>
</comment>
<dbReference type="EC" id="1.14.19.21" evidence="14"/>
<feature type="chain" id="PRO_5043011787" description="cholesterol 7-desaturase" evidence="18">
    <location>
        <begin position="26"/>
        <end position="472"/>
    </location>
</feature>
<keyword evidence="10" id="KW-0411">Iron-sulfur</keyword>
<organism evidence="20 21">
    <name type="scientific">Littorina saxatilis</name>
    <dbReference type="NCBI Taxonomy" id="31220"/>
    <lineage>
        <taxon>Eukaryota</taxon>
        <taxon>Metazoa</taxon>
        <taxon>Spiralia</taxon>
        <taxon>Lophotrochozoa</taxon>
        <taxon>Mollusca</taxon>
        <taxon>Gastropoda</taxon>
        <taxon>Caenogastropoda</taxon>
        <taxon>Littorinimorpha</taxon>
        <taxon>Littorinoidea</taxon>
        <taxon>Littorinidae</taxon>
        <taxon>Littorina</taxon>
    </lineage>
</organism>
<evidence type="ECO:0000259" key="19">
    <source>
        <dbReference type="PROSITE" id="PS51296"/>
    </source>
</evidence>
<keyword evidence="6" id="KW-0479">Metal-binding</keyword>
<keyword evidence="9" id="KW-0408">Iron</keyword>
<dbReference type="GO" id="GO:0046872">
    <property type="term" value="F:metal ion binding"/>
    <property type="evidence" value="ECO:0007669"/>
    <property type="project" value="UniProtKB-KW"/>
</dbReference>
<dbReference type="Gene3D" id="3.90.380.10">
    <property type="entry name" value="Naphthalene 1,2-dioxygenase Alpha Subunit, Chain A, domain 1"/>
    <property type="match status" value="1"/>
</dbReference>
<comment type="subcellular location">
    <subcellularLocation>
        <location evidence="2">Membrane</location>
    </subcellularLocation>
</comment>
<evidence type="ECO:0000256" key="7">
    <source>
        <dbReference type="ARBA" id="ARBA00022989"/>
    </source>
</evidence>
<accession>A0AAN9AWR5</accession>
<dbReference type="InterPro" id="IPR050584">
    <property type="entry name" value="Cholesterol_7-desaturase"/>
</dbReference>
<comment type="pathway">
    <text evidence="12">Steroid hormone biosynthesis; dafachronic acid biosynthesis.</text>
</comment>
<evidence type="ECO:0000313" key="20">
    <source>
        <dbReference type="EMBL" id="KAK7094763.1"/>
    </source>
</evidence>
<evidence type="ECO:0000256" key="8">
    <source>
        <dbReference type="ARBA" id="ARBA00023002"/>
    </source>
</evidence>
<evidence type="ECO:0000256" key="12">
    <source>
        <dbReference type="ARBA" id="ARBA00025712"/>
    </source>
</evidence>
<proteinExistence type="inferred from homology"/>
<evidence type="ECO:0000256" key="1">
    <source>
        <dbReference type="ARBA" id="ARBA00001962"/>
    </source>
</evidence>
<dbReference type="GO" id="GO:0016020">
    <property type="term" value="C:membrane"/>
    <property type="evidence" value="ECO:0007669"/>
    <property type="project" value="UniProtKB-SubCell"/>
</dbReference>
<dbReference type="GO" id="GO:0008203">
    <property type="term" value="P:cholesterol metabolic process"/>
    <property type="evidence" value="ECO:0007669"/>
    <property type="project" value="InterPro"/>
</dbReference>
<comment type="cofactor">
    <cofactor evidence="1">
        <name>Fe cation</name>
        <dbReference type="ChEBI" id="CHEBI:24875"/>
    </cofactor>
</comment>
<evidence type="ECO:0000313" key="21">
    <source>
        <dbReference type="Proteomes" id="UP001374579"/>
    </source>
</evidence>
<evidence type="ECO:0000256" key="15">
    <source>
        <dbReference type="ARBA" id="ARBA00047853"/>
    </source>
</evidence>
<evidence type="ECO:0000256" key="5">
    <source>
        <dbReference type="ARBA" id="ARBA00022714"/>
    </source>
</evidence>
<evidence type="ECO:0000256" key="16">
    <source>
        <dbReference type="ARBA" id="ARBA00049548"/>
    </source>
</evidence>
<dbReference type="Pfam" id="PF19298">
    <property type="entry name" value="KshA_C"/>
    <property type="match status" value="1"/>
</dbReference>
<evidence type="ECO:0000256" key="10">
    <source>
        <dbReference type="ARBA" id="ARBA00023014"/>
    </source>
</evidence>
<keyword evidence="11 17" id="KW-0472">Membrane</keyword>
<keyword evidence="5" id="KW-0001">2Fe-2S</keyword>
<dbReference type="GO" id="GO:0005737">
    <property type="term" value="C:cytoplasm"/>
    <property type="evidence" value="ECO:0007669"/>
    <property type="project" value="TreeGrafter"/>
</dbReference>
<evidence type="ECO:0000256" key="3">
    <source>
        <dbReference type="ARBA" id="ARBA00004972"/>
    </source>
</evidence>
<dbReference type="SUPFAM" id="SSF55961">
    <property type="entry name" value="Bet v1-like"/>
    <property type="match status" value="1"/>
</dbReference>
<evidence type="ECO:0000256" key="11">
    <source>
        <dbReference type="ARBA" id="ARBA00023136"/>
    </source>
</evidence>
<comment type="caution">
    <text evidence="20">The sequence shown here is derived from an EMBL/GenBank/DDBJ whole genome shotgun (WGS) entry which is preliminary data.</text>
</comment>
<dbReference type="InterPro" id="IPR036922">
    <property type="entry name" value="Rieske_2Fe-2S_sf"/>
</dbReference>
<evidence type="ECO:0000256" key="2">
    <source>
        <dbReference type="ARBA" id="ARBA00004370"/>
    </source>
</evidence>
<evidence type="ECO:0000256" key="17">
    <source>
        <dbReference type="SAM" id="Phobius"/>
    </source>
</evidence>
<protein>
    <recommendedName>
        <fullName evidence="14">cholesterol 7-desaturase</fullName>
        <ecNumber evidence="14">1.14.19.21</ecNumber>
    </recommendedName>
</protein>
<dbReference type="PANTHER" id="PTHR21266:SF32">
    <property type="entry name" value="CHOLESTEROL 7-DESATURASE NVD"/>
    <property type="match status" value="1"/>
</dbReference>
<dbReference type="InterPro" id="IPR045605">
    <property type="entry name" value="KshA-like_C"/>
</dbReference>